<evidence type="ECO:0000256" key="1">
    <source>
        <dbReference type="ARBA" id="ARBA00004123"/>
    </source>
</evidence>
<evidence type="ECO:0000256" key="3">
    <source>
        <dbReference type="ARBA" id="ARBA00022833"/>
    </source>
</evidence>
<dbReference type="PROSITE" id="PS50073">
    <property type="entry name" value="COPPER_FIST_2"/>
    <property type="match status" value="1"/>
</dbReference>
<dbReference type="GO" id="GO:0005634">
    <property type="term" value="C:nucleus"/>
    <property type="evidence" value="ECO:0007669"/>
    <property type="project" value="UniProtKB-SubCell"/>
</dbReference>
<gene>
    <name evidence="9" type="ORF">PNEJI1_000851</name>
</gene>
<dbReference type="InterPro" id="IPR001083">
    <property type="entry name" value="Cu_fist_DNA-bd_dom"/>
</dbReference>
<dbReference type="GO" id="GO:0006878">
    <property type="term" value="P:intracellular copper ion homeostasis"/>
    <property type="evidence" value="ECO:0007669"/>
    <property type="project" value="TreeGrafter"/>
</dbReference>
<proteinExistence type="predicted"/>
<dbReference type="EMBL" id="CAKM01000065">
    <property type="protein sequence ID" value="CCJ28384.1"/>
    <property type="molecule type" value="Genomic_DNA"/>
</dbReference>
<dbReference type="GO" id="GO:0000978">
    <property type="term" value="F:RNA polymerase II cis-regulatory region sequence-specific DNA binding"/>
    <property type="evidence" value="ECO:0007669"/>
    <property type="project" value="TreeGrafter"/>
</dbReference>
<dbReference type="AlphaFoldDB" id="L0P8I9"/>
<keyword evidence="4" id="KW-0186">Copper</keyword>
<comment type="subcellular location">
    <subcellularLocation>
        <location evidence="1">Nucleus</location>
    </subcellularLocation>
</comment>
<dbReference type="InterPro" id="IPR051763">
    <property type="entry name" value="Copper_Homeo_Regul"/>
</dbReference>
<keyword evidence="6" id="KW-0804">Transcription</keyword>
<keyword evidence="2" id="KW-0479">Metal-binding</keyword>
<dbReference type="SMART" id="SM00412">
    <property type="entry name" value="Cu_FIST"/>
    <property type="match status" value="1"/>
</dbReference>
<keyword evidence="3" id="KW-0862">Zinc</keyword>
<dbReference type="STRING" id="1209962.L0P8I9"/>
<accession>L0P8I9</accession>
<dbReference type="Gene3D" id="3.90.430.10">
    <property type="entry name" value="Copper fist DNA-binding domain"/>
    <property type="match status" value="1"/>
</dbReference>
<dbReference type="PANTHER" id="PTHR28088:SF5">
    <property type="entry name" value="TRANSCRIPTIONAL ACTIVATOR HAA1-RELATED"/>
    <property type="match status" value="1"/>
</dbReference>
<dbReference type="VEuPathDB" id="FungiDB:PNEJI1_000851"/>
<feature type="domain" description="Copper-fist" evidence="8">
    <location>
        <begin position="1"/>
        <end position="45"/>
    </location>
</feature>
<dbReference type="GO" id="GO:0045944">
    <property type="term" value="P:positive regulation of transcription by RNA polymerase II"/>
    <property type="evidence" value="ECO:0007669"/>
    <property type="project" value="TreeGrafter"/>
</dbReference>
<evidence type="ECO:0000256" key="4">
    <source>
        <dbReference type="ARBA" id="ARBA00023008"/>
    </source>
</evidence>
<name>L0P8I9_PNEJI</name>
<dbReference type="FunFam" id="3.90.430.10:FF:000001">
    <property type="entry name" value="Copper fist DNA-binding protein"/>
    <property type="match status" value="1"/>
</dbReference>
<protein>
    <recommendedName>
        <fullName evidence="8">Copper-fist domain-containing protein</fullName>
    </recommendedName>
</protein>
<dbReference type="InParanoid" id="L0P8I9"/>
<dbReference type="SUPFAM" id="SSF57879">
    <property type="entry name" value="Zinc domain conserved in yeast copper-regulated transcription factors"/>
    <property type="match status" value="1"/>
</dbReference>
<evidence type="ECO:0000256" key="6">
    <source>
        <dbReference type="ARBA" id="ARBA00023163"/>
    </source>
</evidence>
<evidence type="ECO:0000259" key="8">
    <source>
        <dbReference type="PROSITE" id="PS50073"/>
    </source>
</evidence>
<dbReference type="FunCoup" id="L0P8I9">
    <property type="interactions" value="137"/>
</dbReference>
<dbReference type="Pfam" id="PF00649">
    <property type="entry name" value="Copper-fist"/>
    <property type="match status" value="1"/>
</dbReference>
<dbReference type="PANTHER" id="PTHR28088">
    <property type="entry name" value="TRANSCRIPTIONAL ACTIVATOR HAA1-RELATED"/>
    <property type="match status" value="1"/>
</dbReference>
<sequence>MVYINNIKYAWFVFYSSSCIRGHRSSLCDHKDRQLFEIKRKGRPVSQCLSTLSTRIKRPFRTKCFCKEYVEKANESPDFQKLIFKAFKKNQKTVLETIENKEMHEAVQNNGAFIKDFQTNVSELNFNGLSEPKQLHFPSNFQMLNNADSLKYGIGAVTNKTCNSDSKVCTQSSDFSPDLSSEPSSDFSSEMLSYYNSQYSNNYIYPQVIGQNSPNGFSTPSNIDFYQTYNKSAYADLDTISNYSYIPSEIKENFHSSSMPVFFDYIQHSKTQNNNINIPESFMKFQTIISDSQNLEIPETYYEFDCSRPGSKCTCTSACQCTNCYTHGNNIVHNTLQNVLPEKQLLDGYIIPQRKCCYMVSGINTRTFLRLNLLFISKGYFIIRFNRNIYRTFIIISSKYRDFISNSML</sequence>
<evidence type="ECO:0000256" key="2">
    <source>
        <dbReference type="ARBA" id="ARBA00022723"/>
    </source>
</evidence>
<comment type="caution">
    <text evidence="9">The sequence shown here is derived from an EMBL/GenBank/DDBJ whole genome shotgun (WGS) entry which is preliminary data.</text>
</comment>
<dbReference type="GO" id="GO:0006879">
    <property type="term" value="P:intracellular iron ion homeostasis"/>
    <property type="evidence" value="ECO:0007669"/>
    <property type="project" value="TreeGrafter"/>
</dbReference>
<keyword evidence="5" id="KW-0805">Transcription regulation</keyword>
<reference evidence="9 10" key="1">
    <citation type="journal article" date="2012" name="MBio">
        <title>De novo assembly of the Pneumocystis jirovecii genome from a single bronchoalveolar lavage fluid specimen from a patient.</title>
        <authorList>
            <person name="Cisse O.H."/>
            <person name="Pagni M."/>
            <person name="Hauser P.M."/>
        </authorList>
    </citation>
    <scope>NUCLEOTIDE SEQUENCE [LARGE SCALE GENOMIC DNA]</scope>
    <source>
        <strain evidence="9 10">SE8</strain>
    </source>
</reference>
<organism evidence="10">
    <name type="scientific">Pneumocystis jirovecii</name>
    <name type="common">Human pneumocystis pneumonia agent</name>
    <dbReference type="NCBI Taxonomy" id="42068"/>
    <lineage>
        <taxon>Eukaryota</taxon>
        <taxon>Fungi</taxon>
        <taxon>Dikarya</taxon>
        <taxon>Ascomycota</taxon>
        <taxon>Taphrinomycotina</taxon>
        <taxon>Pneumocystomycetes</taxon>
        <taxon>Pneumocystaceae</taxon>
        <taxon>Pneumocystis</taxon>
    </lineage>
</organism>
<dbReference type="InterPro" id="IPR036395">
    <property type="entry name" value="Cu_fist_DNA-bd_dom_sf"/>
</dbReference>
<keyword evidence="7" id="KW-0539">Nucleus</keyword>
<evidence type="ECO:0000313" key="9">
    <source>
        <dbReference type="EMBL" id="CCJ28384.1"/>
    </source>
</evidence>
<evidence type="ECO:0000313" key="10">
    <source>
        <dbReference type="Proteomes" id="UP000010422"/>
    </source>
</evidence>
<evidence type="ECO:0000256" key="5">
    <source>
        <dbReference type="ARBA" id="ARBA00023015"/>
    </source>
</evidence>
<dbReference type="GO" id="GO:0000981">
    <property type="term" value="F:DNA-binding transcription factor activity, RNA polymerase II-specific"/>
    <property type="evidence" value="ECO:0007669"/>
    <property type="project" value="TreeGrafter"/>
</dbReference>
<evidence type="ECO:0000256" key="7">
    <source>
        <dbReference type="ARBA" id="ARBA00023242"/>
    </source>
</evidence>
<dbReference type="SMART" id="SM01090">
    <property type="entry name" value="Copper-fist"/>
    <property type="match status" value="1"/>
</dbReference>
<dbReference type="Proteomes" id="UP000010422">
    <property type="component" value="Unassembled WGS sequence"/>
</dbReference>
<dbReference type="GO" id="GO:0005507">
    <property type="term" value="F:copper ion binding"/>
    <property type="evidence" value="ECO:0007669"/>
    <property type="project" value="InterPro"/>
</dbReference>